<organism evidence="2 3">
    <name type="scientific">Vibrio olivae</name>
    <dbReference type="NCBI Taxonomy" id="1243002"/>
    <lineage>
        <taxon>Bacteria</taxon>
        <taxon>Pseudomonadati</taxon>
        <taxon>Pseudomonadota</taxon>
        <taxon>Gammaproteobacteria</taxon>
        <taxon>Vibrionales</taxon>
        <taxon>Vibrionaceae</taxon>
        <taxon>Vibrio</taxon>
    </lineage>
</organism>
<feature type="coiled-coil region" evidence="1">
    <location>
        <begin position="150"/>
        <end position="181"/>
    </location>
</feature>
<evidence type="ECO:0008006" key="4">
    <source>
        <dbReference type="Google" id="ProtNLM"/>
    </source>
</evidence>
<protein>
    <recommendedName>
        <fullName evidence="4">Tail fiber assembly protein</fullName>
    </recommendedName>
</protein>
<evidence type="ECO:0000256" key="1">
    <source>
        <dbReference type="SAM" id="Coils"/>
    </source>
</evidence>
<sequence length="190" mass="21742">MVETKKYWMVDPSTFVISQESNIAEYRGGLFHVPRNATTIKPLDAGSGYVAVATMNDTGQFIGSEIVEDHRGKIAYAKTDCLVEQVVNQLGPLTEGWTLEKPLTHFDEWDGERWVTNESNQYIERYNKVDDERRAAYVEMVSPLTEEAYIKRYLIKSEAAISEAEELEKQALAARKKIQEEHPWPEPIES</sequence>
<keyword evidence="3" id="KW-1185">Reference proteome</keyword>
<evidence type="ECO:0000313" key="2">
    <source>
        <dbReference type="EMBL" id="MFB9136711.1"/>
    </source>
</evidence>
<dbReference type="Proteomes" id="UP001589645">
    <property type="component" value="Unassembled WGS sequence"/>
</dbReference>
<reference evidence="2 3" key="1">
    <citation type="submission" date="2024-09" db="EMBL/GenBank/DDBJ databases">
        <authorList>
            <person name="Sun Q."/>
            <person name="Mori K."/>
        </authorList>
    </citation>
    <scope>NUCLEOTIDE SEQUENCE [LARGE SCALE GENOMIC DNA]</scope>
    <source>
        <strain evidence="2 3">CECT 8064</strain>
    </source>
</reference>
<dbReference type="RefSeq" id="WP_390195093.1">
    <property type="nucleotide sequence ID" value="NZ_JBHMEP010000006.1"/>
</dbReference>
<dbReference type="EMBL" id="JBHMEP010000006">
    <property type="protein sequence ID" value="MFB9136711.1"/>
    <property type="molecule type" value="Genomic_DNA"/>
</dbReference>
<proteinExistence type="predicted"/>
<evidence type="ECO:0000313" key="3">
    <source>
        <dbReference type="Proteomes" id="UP001589645"/>
    </source>
</evidence>
<name>A0ABV5HR45_9VIBR</name>
<keyword evidence="1" id="KW-0175">Coiled coil</keyword>
<gene>
    <name evidence="2" type="ORF">ACFFUV_17220</name>
</gene>
<accession>A0ABV5HR45</accession>
<comment type="caution">
    <text evidence="2">The sequence shown here is derived from an EMBL/GenBank/DDBJ whole genome shotgun (WGS) entry which is preliminary data.</text>
</comment>